<protein>
    <submittedName>
        <fullName evidence="5">Polyadenylate-binding protein-interacting protein 2B</fullName>
    </submittedName>
</protein>
<dbReference type="GO" id="GO:0045947">
    <property type="term" value="P:negative regulation of translational initiation"/>
    <property type="evidence" value="ECO:0007669"/>
    <property type="project" value="InterPro"/>
</dbReference>
<evidence type="ECO:0000256" key="4">
    <source>
        <dbReference type="SAM" id="MobiDB-lite"/>
    </source>
</evidence>
<dbReference type="InterPro" id="IPR009818">
    <property type="entry name" value="PAM2_motif"/>
</dbReference>
<evidence type="ECO:0000256" key="1">
    <source>
        <dbReference type="ARBA" id="ARBA00006858"/>
    </source>
</evidence>
<keyword evidence="2" id="KW-0832">Ubl conjugation</keyword>
<dbReference type="InterPro" id="IPR040396">
    <property type="entry name" value="PAIP2-like"/>
</dbReference>
<dbReference type="PANTHER" id="PTHR13154">
    <property type="entry name" value="POLYADENYLATE-BINDING PROTEIN-INTERACTING PROTEIN 2"/>
    <property type="match status" value="1"/>
</dbReference>
<sequence>MKIPNENEAEGVHSSEDDSPDGAGGPPDFSEYMWMENQEEFDRQVLQELEEVVGRSPSPPRDPGDFSEFMWMENEEEFDKEVLRQLEEEALMKQCIESMLEDEDNPSGKNSDFVRDFSNLRVQDSTEIAKKSTLNPNAAEFVPKVAVESK</sequence>
<gene>
    <name evidence="5" type="primary">Paip2b_1</name>
    <name evidence="5" type="ORF">g.72688</name>
</gene>
<keyword evidence="3" id="KW-0810">Translation regulation</keyword>
<evidence type="ECO:0000256" key="3">
    <source>
        <dbReference type="ARBA" id="ARBA00022845"/>
    </source>
</evidence>
<dbReference type="PANTHER" id="PTHR13154:SF6">
    <property type="entry name" value="GEO05078P1"/>
    <property type="match status" value="1"/>
</dbReference>
<evidence type="ECO:0000313" key="5">
    <source>
        <dbReference type="EMBL" id="JAQ01390.1"/>
    </source>
</evidence>
<comment type="similarity">
    <text evidence="1">Belongs to the PAIP2 family.</text>
</comment>
<reference evidence="5" key="1">
    <citation type="journal article" date="2016" name="Gigascience">
        <title>De novo construction of an expanded transcriptome assembly for the western tarnished plant bug, Lygus hesperus.</title>
        <authorList>
            <person name="Tassone E.E."/>
            <person name="Geib S.M."/>
            <person name="Hall B."/>
            <person name="Fabrick J.A."/>
            <person name="Brent C.S."/>
            <person name="Hull J.J."/>
        </authorList>
    </citation>
    <scope>NUCLEOTIDE SEQUENCE</scope>
</reference>
<accession>A0A146L3P2</accession>
<dbReference type="Pfam" id="PF07145">
    <property type="entry name" value="PAM2"/>
    <property type="match status" value="1"/>
</dbReference>
<dbReference type="GO" id="GO:0000900">
    <property type="term" value="F:mRNA regulatory element binding translation repressor activity"/>
    <property type="evidence" value="ECO:0007669"/>
    <property type="project" value="InterPro"/>
</dbReference>
<dbReference type="EMBL" id="GDHC01017239">
    <property type="protein sequence ID" value="JAQ01390.1"/>
    <property type="molecule type" value="Transcribed_RNA"/>
</dbReference>
<proteinExistence type="inferred from homology"/>
<name>A0A146L3P2_LYGHE</name>
<evidence type="ECO:0000256" key="2">
    <source>
        <dbReference type="ARBA" id="ARBA00022843"/>
    </source>
</evidence>
<organism evidence="5">
    <name type="scientific">Lygus hesperus</name>
    <name type="common">Western plant bug</name>
    <dbReference type="NCBI Taxonomy" id="30085"/>
    <lineage>
        <taxon>Eukaryota</taxon>
        <taxon>Metazoa</taxon>
        <taxon>Ecdysozoa</taxon>
        <taxon>Arthropoda</taxon>
        <taxon>Hexapoda</taxon>
        <taxon>Insecta</taxon>
        <taxon>Pterygota</taxon>
        <taxon>Neoptera</taxon>
        <taxon>Paraneoptera</taxon>
        <taxon>Hemiptera</taxon>
        <taxon>Heteroptera</taxon>
        <taxon>Panheteroptera</taxon>
        <taxon>Cimicomorpha</taxon>
        <taxon>Miridae</taxon>
        <taxon>Mirini</taxon>
        <taxon>Lygus</taxon>
    </lineage>
</organism>
<feature type="region of interest" description="Disordered" evidence="4">
    <location>
        <begin position="1"/>
        <end position="32"/>
    </location>
</feature>
<dbReference type="GO" id="GO:0005737">
    <property type="term" value="C:cytoplasm"/>
    <property type="evidence" value="ECO:0007669"/>
    <property type="project" value="TreeGrafter"/>
</dbReference>
<dbReference type="AlphaFoldDB" id="A0A146L3P2"/>